<accession>A0AAE3G2R0</accession>
<dbReference type="InterPro" id="IPR045600">
    <property type="entry name" value="RelA/SpoT_AH_RIS"/>
</dbReference>
<dbReference type="SUPFAM" id="SSF55021">
    <property type="entry name" value="ACT-like"/>
    <property type="match status" value="1"/>
</dbReference>
<comment type="catalytic activity">
    <reaction evidence="8">
        <text>guanosine 3',5'-bis(diphosphate) + H2O = GDP + diphosphate + H(+)</text>
        <dbReference type="Rhea" id="RHEA:14253"/>
        <dbReference type="ChEBI" id="CHEBI:15377"/>
        <dbReference type="ChEBI" id="CHEBI:15378"/>
        <dbReference type="ChEBI" id="CHEBI:33019"/>
        <dbReference type="ChEBI" id="CHEBI:58189"/>
        <dbReference type="ChEBI" id="CHEBI:77828"/>
        <dbReference type="EC" id="3.1.7.2"/>
    </reaction>
</comment>
<dbReference type="SMART" id="SM00954">
    <property type="entry name" value="RelA_SpoT"/>
    <property type="match status" value="1"/>
</dbReference>
<dbReference type="GO" id="GO:0008893">
    <property type="term" value="F:guanosine-3',5'-bis(diphosphate) 3'-diphosphatase activity"/>
    <property type="evidence" value="ECO:0007669"/>
    <property type="project" value="UniProtKB-EC"/>
</dbReference>
<evidence type="ECO:0000256" key="4">
    <source>
        <dbReference type="ARBA" id="ARBA00025704"/>
    </source>
</evidence>
<dbReference type="Gene3D" id="3.10.20.30">
    <property type="match status" value="1"/>
</dbReference>
<dbReference type="NCBIfam" id="NF008124">
    <property type="entry name" value="PRK10872.1"/>
    <property type="match status" value="1"/>
</dbReference>
<dbReference type="Gene3D" id="3.30.460.10">
    <property type="entry name" value="Beta Polymerase, domain 2"/>
    <property type="match status" value="1"/>
</dbReference>
<comment type="function">
    <text evidence="9">In eubacteria ppGpp (guanosine 3'-diphosphate 5'-diphosphate) is a mediator of the stringent response that coordinates a variety of cellular activities in response to changes in nutritional abundance.</text>
</comment>
<dbReference type="InterPro" id="IPR004095">
    <property type="entry name" value="TGS"/>
</dbReference>
<dbReference type="SMART" id="SM00471">
    <property type="entry name" value="HDc"/>
    <property type="match status" value="1"/>
</dbReference>
<dbReference type="InterPro" id="IPR003607">
    <property type="entry name" value="HD/PDEase_dom"/>
</dbReference>
<dbReference type="Pfam" id="PF19296">
    <property type="entry name" value="RelA_AH_RIS"/>
    <property type="match status" value="1"/>
</dbReference>
<dbReference type="Gene3D" id="3.30.70.260">
    <property type="match status" value="1"/>
</dbReference>
<reference evidence="12" key="1">
    <citation type="submission" date="2022-03" db="EMBL/GenBank/DDBJ databases">
        <title>Genomic Encyclopedia of Type Strains, Phase III (KMG-III): the genomes of soil and plant-associated and newly described type strains.</title>
        <authorList>
            <person name="Whitman W."/>
        </authorList>
    </citation>
    <scope>NUCLEOTIDE SEQUENCE</scope>
    <source>
        <strain evidence="12">ANL 6-2</strain>
    </source>
</reference>
<dbReference type="CDD" id="cd05399">
    <property type="entry name" value="NT_Rel-Spo_like"/>
    <property type="match status" value="1"/>
</dbReference>
<evidence type="ECO:0000256" key="8">
    <source>
        <dbReference type="ARBA" id="ARBA00047968"/>
    </source>
</evidence>
<dbReference type="Pfam" id="PF02824">
    <property type="entry name" value="TGS"/>
    <property type="match status" value="1"/>
</dbReference>
<dbReference type="Gene3D" id="1.10.3210.10">
    <property type="entry name" value="Hypothetical protein af1432"/>
    <property type="match status" value="1"/>
</dbReference>
<dbReference type="CDD" id="cd04876">
    <property type="entry name" value="ACT_RelA-SpoT"/>
    <property type="match status" value="1"/>
</dbReference>
<dbReference type="Proteomes" id="UP001205843">
    <property type="component" value="Unassembled WGS sequence"/>
</dbReference>
<protein>
    <recommendedName>
        <fullName evidence="1">GTP pyrophosphokinase</fullName>
        <ecNumber evidence="3">3.1.7.2</ecNumber>
    </recommendedName>
    <alternativeName>
        <fullName evidence="6">(p)ppGpp synthase</fullName>
    </alternativeName>
    <alternativeName>
        <fullName evidence="5">ATP:GTP 3'-pyrophosphotransferase</fullName>
    </alternativeName>
    <alternativeName>
        <fullName evidence="7">ppGpp synthase I</fullName>
    </alternativeName>
</protein>
<feature type="domain" description="TGS" evidence="11">
    <location>
        <begin position="409"/>
        <end position="470"/>
    </location>
</feature>
<dbReference type="RefSeq" id="WP_253477005.1">
    <property type="nucleotide sequence ID" value="NZ_JALJXV010000004.1"/>
</dbReference>
<gene>
    <name evidence="12" type="ORF">J2T57_001854</name>
</gene>
<dbReference type="GO" id="GO:0015949">
    <property type="term" value="P:nucleobase-containing small molecule interconversion"/>
    <property type="evidence" value="ECO:0007669"/>
    <property type="project" value="UniProtKB-ARBA"/>
</dbReference>
<dbReference type="PROSITE" id="PS51671">
    <property type="entry name" value="ACT"/>
    <property type="match status" value="1"/>
</dbReference>
<comment type="caution">
    <text evidence="12">The sequence shown here is derived from an EMBL/GenBank/DDBJ whole genome shotgun (WGS) entry which is preliminary data.</text>
</comment>
<evidence type="ECO:0000256" key="3">
    <source>
        <dbReference type="ARBA" id="ARBA00024387"/>
    </source>
</evidence>
<evidence type="ECO:0000313" key="13">
    <source>
        <dbReference type="Proteomes" id="UP001205843"/>
    </source>
</evidence>
<dbReference type="InterPro" id="IPR033655">
    <property type="entry name" value="TGS_RelA/SpoT"/>
</dbReference>
<evidence type="ECO:0000256" key="2">
    <source>
        <dbReference type="ARBA" id="ARBA00022801"/>
    </source>
</evidence>
<dbReference type="Pfam" id="PF04607">
    <property type="entry name" value="RelA_SpoT"/>
    <property type="match status" value="1"/>
</dbReference>
<dbReference type="GO" id="GO:0005886">
    <property type="term" value="C:plasma membrane"/>
    <property type="evidence" value="ECO:0007669"/>
    <property type="project" value="TreeGrafter"/>
</dbReference>
<dbReference type="Pfam" id="PF13328">
    <property type="entry name" value="HD_4"/>
    <property type="match status" value="1"/>
</dbReference>
<feature type="domain" description="ACT" evidence="10">
    <location>
        <begin position="663"/>
        <end position="738"/>
    </location>
</feature>
<keyword evidence="2" id="KW-0378">Hydrolase</keyword>
<dbReference type="PROSITE" id="PS51880">
    <property type="entry name" value="TGS"/>
    <property type="match status" value="1"/>
</dbReference>
<dbReference type="InterPro" id="IPR012675">
    <property type="entry name" value="Beta-grasp_dom_sf"/>
</dbReference>
<dbReference type="GO" id="GO:0008728">
    <property type="term" value="F:GTP diphosphokinase activity"/>
    <property type="evidence" value="ECO:0007669"/>
    <property type="project" value="TreeGrafter"/>
</dbReference>
<dbReference type="SUPFAM" id="SSF81271">
    <property type="entry name" value="TGS-like"/>
    <property type="match status" value="1"/>
</dbReference>
<evidence type="ECO:0000256" key="5">
    <source>
        <dbReference type="ARBA" id="ARBA00029754"/>
    </source>
</evidence>
<dbReference type="FunFam" id="3.30.460.10:FF:000001">
    <property type="entry name" value="GTP pyrophosphokinase RelA"/>
    <property type="match status" value="1"/>
</dbReference>
<name>A0AAE3G2R0_9GAMM</name>
<dbReference type="GO" id="GO:0015969">
    <property type="term" value="P:guanosine tetraphosphate metabolic process"/>
    <property type="evidence" value="ECO:0007669"/>
    <property type="project" value="InterPro"/>
</dbReference>
<dbReference type="SUPFAM" id="SSF109604">
    <property type="entry name" value="HD-domain/PDEase-like"/>
    <property type="match status" value="1"/>
</dbReference>
<dbReference type="PANTHER" id="PTHR21262">
    <property type="entry name" value="GUANOSINE-3',5'-BIS DIPHOSPHATE 3'-PYROPHOSPHOHYDROLASE"/>
    <property type="match status" value="1"/>
</dbReference>
<dbReference type="CDD" id="cd01668">
    <property type="entry name" value="TGS_RSH"/>
    <property type="match status" value="1"/>
</dbReference>
<dbReference type="EC" id="3.1.7.2" evidence="3"/>
<evidence type="ECO:0000256" key="7">
    <source>
        <dbReference type="ARBA" id="ARBA00033308"/>
    </source>
</evidence>
<dbReference type="AlphaFoldDB" id="A0AAE3G2R0"/>
<dbReference type="Pfam" id="PF13291">
    <property type="entry name" value="ACT_4"/>
    <property type="match status" value="1"/>
</dbReference>
<comment type="similarity">
    <text evidence="9">Belongs to the relA/spoT family.</text>
</comment>
<dbReference type="InterPro" id="IPR043519">
    <property type="entry name" value="NT_sf"/>
</dbReference>
<dbReference type="InterPro" id="IPR002912">
    <property type="entry name" value="ACT_dom"/>
</dbReference>
<evidence type="ECO:0000256" key="9">
    <source>
        <dbReference type="RuleBase" id="RU003847"/>
    </source>
</evidence>
<dbReference type="InterPro" id="IPR007685">
    <property type="entry name" value="RelA_SpoT"/>
</dbReference>
<dbReference type="FunFam" id="3.10.20.30:FF:000002">
    <property type="entry name" value="GTP pyrophosphokinase (RelA/SpoT)"/>
    <property type="match status" value="1"/>
</dbReference>
<proteinExistence type="inferred from homology"/>
<dbReference type="SUPFAM" id="SSF81301">
    <property type="entry name" value="Nucleotidyltransferase"/>
    <property type="match status" value="1"/>
</dbReference>
<evidence type="ECO:0000259" key="10">
    <source>
        <dbReference type="PROSITE" id="PS51671"/>
    </source>
</evidence>
<dbReference type="PANTHER" id="PTHR21262:SF31">
    <property type="entry name" value="GTP PYROPHOSPHOKINASE"/>
    <property type="match status" value="1"/>
</dbReference>
<organism evidence="12 13">
    <name type="scientific">Natronocella acetinitrilica</name>
    <dbReference type="NCBI Taxonomy" id="414046"/>
    <lineage>
        <taxon>Bacteria</taxon>
        <taxon>Pseudomonadati</taxon>
        <taxon>Pseudomonadota</taxon>
        <taxon>Gammaproteobacteria</taxon>
        <taxon>Chromatiales</taxon>
        <taxon>Ectothiorhodospiraceae</taxon>
        <taxon>Natronocella</taxon>
    </lineage>
</organism>
<keyword evidence="12" id="KW-0808">Transferase</keyword>
<sequence length="738" mass="83427">MVSVTDDLSDLFARGEVSLDLWLDNVGLSANGEEGRLLASTWQVVQSACGTACRPSGESYFEHALSVATILAGLKLDAHTIAAGMLHDLPELAGDHWLAIRTECDPDAVALVEGVERMDVVRELRGQVEASQDEGTRTEALRKMLLAMAEDIRVVFIKLAERLHDLRTLRNRPESVQYEIARETSDIYAPLANRLGIWQVKWEMEDLCFRYLEPVTYKRVAKLLREKRQDRERYIRQVIDDLDKALTTAGIEADVGGRPKHIFSIWKKMQRKGLDFHELFDIRAVRVLVHDVAACYATLGVVHSLWKHVPREFDDYIATPKENNYQSLHTAVIGPEGKTLEVQIRTHEMHEQAELGVAAHWRYKEGRPGGSDERFEQRIAWLRQLLEWGREENGAEDFIDRFKAEVFEDRVYVISPRGDVIDLPRGATPLDFAYHIHSDIGHRCRGGKINGRIVPLNYELRNGDQVEILTSKSGAPSRDWLNPARGYLRTSRARGRVRSWFKQLDFDKNVTAGRQELERELHRLGLQDVNLEKLAQKTRFPKVDDFLAAIGRGDVTAGQVAGLLGEHVLPKRTEPALVPRESSLEGGGGDDVSIYGVGNLLTRMAGCCKPAPGDAIIGFITRGQGVTIHRRDCPTIRELMEIESERLIEVSWRGRAEQKYPVDIQIDAYDRQGLLRDITAILTNEKINVLGVNTSTGRDDHRARMTLTVEIGDVTQMSRLMDRIAGLRNVVDVCRRRP</sequence>
<keyword evidence="13" id="KW-1185">Reference proteome</keyword>
<evidence type="ECO:0000256" key="1">
    <source>
        <dbReference type="ARBA" id="ARBA00019852"/>
    </source>
</evidence>
<dbReference type="NCBIfam" id="TIGR00691">
    <property type="entry name" value="spoT_relA"/>
    <property type="match status" value="1"/>
</dbReference>
<evidence type="ECO:0000313" key="12">
    <source>
        <dbReference type="EMBL" id="MCP1674716.1"/>
    </source>
</evidence>
<evidence type="ECO:0000256" key="6">
    <source>
        <dbReference type="ARBA" id="ARBA00032407"/>
    </source>
</evidence>
<dbReference type="InterPro" id="IPR012676">
    <property type="entry name" value="TGS-like"/>
</dbReference>
<dbReference type="EMBL" id="JALJXV010000004">
    <property type="protein sequence ID" value="MCP1674716.1"/>
    <property type="molecule type" value="Genomic_DNA"/>
</dbReference>
<dbReference type="GO" id="GO:0042594">
    <property type="term" value="P:response to starvation"/>
    <property type="evidence" value="ECO:0007669"/>
    <property type="project" value="TreeGrafter"/>
</dbReference>
<comment type="pathway">
    <text evidence="4">Purine metabolism.</text>
</comment>
<dbReference type="InterPro" id="IPR004811">
    <property type="entry name" value="RelA/Spo_fam"/>
</dbReference>
<evidence type="ECO:0000259" key="11">
    <source>
        <dbReference type="PROSITE" id="PS51880"/>
    </source>
</evidence>
<dbReference type="InterPro" id="IPR045865">
    <property type="entry name" value="ACT-like_dom_sf"/>
</dbReference>